<keyword evidence="2" id="KW-1185">Reference proteome</keyword>
<accession>A0A922HTF8</accession>
<name>A0A922HTF8_DERFA</name>
<organism evidence="1 2">
    <name type="scientific">Dermatophagoides farinae</name>
    <name type="common">American house dust mite</name>
    <dbReference type="NCBI Taxonomy" id="6954"/>
    <lineage>
        <taxon>Eukaryota</taxon>
        <taxon>Metazoa</taxon>
        <taxon>Ecdysozoa</taxon>
        <taxon>Arthropoda</taxon>
        <taxon>Chelicerata</taxon>
        <taxon>Arachnida</taxon>
        <taxon>Acari</taxon>
        <taxon>Acariformes</taxon>
        <taxon>Sarcoptiformes</taxon>
        <taxon>Astigmata</taxon>
        <taxon>Psoroptidia</taxon>
        <taxon>Analgoidea</taxon>
        <taxon>Pyroglyphidae</taxon>
        <taxon>Dermatophagoidinae</taxon>
        <taxon>Dermatophagoides</taxon>
    </lineage>
</organism>
<reference evidence="1" key="2">
    <citation type="journal article" date="2022" name="Res Sq">
        <title>Comparative Genomics Reveals Insights into the Divergent Evolution of Astigmatic Mites and Household Pest Adaptations.</title>
        <authorList>
            <person name="Xiong Q."/>
            <person name="Wan A.T.-Y."/>
            <person name="Liu X.-Y."/>
            <person name="Fung C.S.-H."/>
            <person name="Xiao X."/>
            <person name="Malainual N."/>
            <person name="Hou J."/>
            <person name="Wang L."/>
            <person name="Wang M."/>
            <person name="Yang K."/>
            <person name="Cui Y."/>
            <person name="Leung E."/>
            <person name="Nong W."/>
            <person name="Shin S.-K."/>
            <person name="Au S."/>
            <person name="Jeong K.Y."/>
            <person name="Chew F.T."/>
            <person name="Hui J."/>
            <person name="Leung T.F."/>
            <person name="Tungtrongchitr A."/>
            <person name="Zhong N."/>
            <person name="Liu Z."/>
            <person name="Tsui S."/>
        </authorList>
    </citation>
    <scope>NUCLEOTIDE SEQUENCE</scope>
    <source>
        <strain evidence="1">Derf</strain>
        <tissue evidence="1">Whole organism</tissue>
    </source>
</reference>
<gene>
    <name evidence="1" type="ORF">DERF_009164</name>
</gene>
<dbReference type="AlphaFoldDB" id="A0A922HTF8"/>
<proteinExistence type="predicted"/>
<dbReference type="Proteomes" id="UP000790347">
    <property type="component" value="Unassembled WGS sequence"/>
</dbReference>
<reference evidence="1" key="1">
    <citation type="submission" date="2013-05" db="EMBL/GenBank/DDBJ databases">
        <authorList>
            <person name="Yim A.K.Y."/>
            <person name="Chan T.F."/>
            <person name="Ji K.M."/>
            <person name="Liu X.Y."/>
            <person name="Zhou J.W."/>
            <person name="Li R.Q."/>
            <person name="Yang K.Y."/>
            <person name="Li J."/>
            <person name="Li M."/>
            <person name="Law P.T.W."/>
            <person name="Wu Y.L."/>
            <person name="Cai Z.L."/>
            <person name="Qin H."/>
            <person name="Bao Y."/>
            <person name="Leung R.K.K."/>
            <person name="Ng P.K.S."/>
            <person name="Zou J."/>
            <person name="Zhong X.J."/>
            <person name="Ran P.X."/>
            <person name="Zhong N.S."/>
            <person name="Liu Z.G."/>
            <person name="Tsui S.K.W."/>
        </authorList>
    </citation>
    <scope>NUCLEOTIDE SEQUENCE</scope>
    <source>
        <strain evidence="1">Derf</strain>
        <tissue evidence="1">Whole organism</tissue>
    </source>
</reference>
<evidence type="ECO:0000313" key="2">
    <source>
        <dbReference type="Proteomes" id="UP000790347"/>
    </source>
</evidence>
<protein>
    <submittedName>
        <fullName evidence="1">Uncharacterized protein</fullName>
    </submittedName>
</protein>
<evidence type="ECO:0000313" key="1">
    <source>
        <dbReference type="EMBL" id="KAH9510647.1"/>
    </source>
</evidence>
<comment type="caution">
    <text evidence="1">The sequence shown here is derived from an EMBL/GenBank/DDBJ whole genome shotgun (WGS) entry which is preliminary data.</text>
</comment>
<dbReference type="EMBL" id="ASGP02000004">
    <property type="protein sequence ID" value="KAH9510647.1"/>
    <property type="molecule type" value="Genomic_DNA"/>
</dbReference>
<sequence>MNTPFINDHFHSHLSYNLISPPTPERPRAISQYFNSALTIRTNNYQNSNTHLDHLQKSKLPLIIISTYHCISVVILDGTVTQIHTTHACSNSSVISIYQSDLTIRHHLTHSVIAPYVVEKLFHDSHSLTTHNASHLVHHLTSTPPQTLRDHTPQSFSITIQKPTRPLNIPPGNLTNTTRMEHITVNFDDDKITLPTQSNPRCIITHEIDNCVKSSPTSSLTMLTNNSNQKSFA</sequence>